<evidence type="ECO:0000313" key="2">
    <source>
        <dbReference type="EMBL" id="SFR46453.1"/>
    </source>
</evidence>
<feature type="transmembrane region" description="Helical" evidence="1">
    <location>
        <begin position="103"/>
        <end position="128"/>
    </location>
</feature>
<protein>
    <submittedName>
        <fullName evidence="2">Uncharacterized protein</fullName>
    </submittedName>
</protein>
<dbReference type="AlphaFoldDB" id="A0A1I6GW08"/>
<dbReference type="Proteomes" id="UP000199658">
    <property type="component" value="Unassembled WGS sequence"/>
</dbReference>
<accession>A0A1I6GW08</accession>
<proteinExistence type="predicted"/>
<evidence type="ECO:0000313" key="3">
    <source>
        <dbReference type="Proteomes" id="UP000199658"/>
    </source>
</evidence>
<feature type="transmembrane region" description="Helical" evidence="1">
    <location>
        <begin position="140"/>
        <end position="156"/>
    </location>
</feature>
<reference evidence="3" key="1">
    <citation type="submission" date="2016-10" db="EMBL/GenBank/DDBJ databases">
        <authorList>
            <person name="Varghese N."/>
            <person name="Submissions S."/>
        </authorList>
    </citation>
    <scope>NUCLEOTIDE SEQUENCE [LARGE SCALE GENOMIC DNA]</scope>
    <source>
        <strain evidence="3">DSM 26921</strain>
    </source>
</reference>
<gene>
    <name evidence="2" type="ORF">SAMN04488002_2069</name>
</gene>
<evidence type="ECO:0000256" key="1">
    <source>
        <dbReference type="SAM" id="Phobius"/>
    </source>
</evidence>
<keyword evidence="1" id="KW-1133">Transmembrane helix</keyword>
<keyword evidence="1" id="KW-0472">Membrane</keyword>
<organism evidence="2 3">
    <name type="scientific">Litoreibacter janthinus</name>
    <dbReference type="NCBI Taxonomy" id="670154"/>
    <lineage>
        <taxon>Bacteria</taxon>
        <taxon>Pseudomonadati</taxon>
        <taxon>Pseudomonadota</taxon>
        <taxon>Alphaproteobacteria</taxon>
        <taxon>Rhodobacterales</taxon>
        <taxon>Roseobacteraceae</taxon>
        <taxon>Litoreibacter</taxon>
    </lineage>
</organism>
<keyword evidence="3" id="KW-1185">Reference proteome</keyword>
<feature type="transmembrane region" description="Helical" evidence="1">
    <location>
        <begin position="163"/>
        <end position="181"/>
    </location>
</feature>
<name>A0A1I6GW08_9RHOB</name>
<feature type="transmembrane region" description="Helical" evidence="1">
    <location>
        <begin position="33"/>
        <end position="51"/>
    </location>
</feature>
<feature type="transmembrane region" description="Helical" evidence="1">
    <location>
        <begin position="57"/>
        <end position="82"/>
    </location>
</feature>
<feature type="transmembrane region" description="Helical" evidence="1">
    <location>
        <begin position="6"/>
        <end position="26"/>
    </location>
</feature>
<dbReference type="EMBL" id="FOYO01000001">
    <property type="protein sequence ID" value="SFR46453.1"/>
    <property type="molecule type" value="Genomic_DNA"/>
</dbReference>
<keyword evidence="1" id="KW-0812">Transmembrane</keyword>
<sequence length="431" mass="45806">MIAGMAMQLMFAFAALAVLSPFLPLFLMWRCALLSVTAFIAAGFLAGPVHWSDQGLGYAIGVIILFLLIIGVALGLGLRIAVAGARGQLTQRALLGPDKRWRHLLDVISVGFAGSAAGLACAIGLAFAFADSALGRSLDLFIILIALLAALGALLLGPWLIRAFGVTVSAAIIGVSLVGSLQPTRILESAENLADGAPWCLASPPSAAPIASAAQLGFFAMHKGGHNPHLGLQVQGGAPFRANWSIRQQRFVEGDRGDLTPCLPRVDFADALTQGWVSPDAFIVGSTEYLIPPEMEPKAFPRMLSIRSSLVTGPVGTLPEFFERLEIRESATAWDMPDDAKPLTDMPSAAELDIEALLSGTRLIFAGTDQVTGRQVILECLRGAFANRDCFATVNAGAAQYAFFLPVEDIRHWSSATDKVEALFLGLRRLN</sequence>